<protein>
    <submittedName>
        <fullName evidence="1">Uncharacterized protein</fullName>
    </submittedName>
</protein>
<sequence>MSISELLSYYFTKPKKPAKSFVVILPQYMTDGKLTYCKNDNKIKFIIIDSIVYLSTYNTLKYFGMNLLNNTLFKIILYGIPVCNLINYVLTRRREYKTRDDINVLIHRNNAYNHYQSILPIKKTSDVSFDLILVNTLKNMQYSINNGLCVNLDYYPHGHLKETMPHLLNPLHNLSVDHFNNGSKDLGWLHFPTHIYNELKRLKLSNCGIPPEMNYSSLKNLVELELHDIILDNNHKYYWDIFPNLKHLEIIYDSKHFTEGIILSSDQYLKSLLIGFNHYFNNLNKTEQTNKNMILLKDLPYKIDEFTLYNLVLDETYDFSKIVIDVLVLSKCKLNTGWNIKGDFNKLIIEKSRVLSLPKLDATPKIIGGYCLDLDQIQIVDYYWYIYKFLWYHDQPLLTLETAQKFLEHNLLNISFPNNVDDIVDDVLGDNLNFDSYGILQIISGDKYRLYQVNIIKNDKIALKNLENLVSKNGDLFLNDSRMDLRILLKNRSKNIF</sequence>
<reference evidence="1" key="1">
    <citation type="journal article" date="2020" name="Nature">
        <title>Giant virus diversity and host interactions through global metagenomics.</title>
        <authorList>
            <person name="Schulz F."/>
            <person name="Roux S."/>
            <person name="Paez-Espino D."/>
            <person name="Jungbluth S."/>
            <person name="Walsh D.A."/>
            <person name="Denef V.J."/>
            <person name="McMahon K.D."/>
            <person name="Konstantinidis K.T."/>
            <person name="Eloe-Fadrosh E.A."/>
            <person name="Kyrpides N.C."/>
            <person name="Woyke T."/>
        </authorList>
    </citation>
    <scope>NUCLEOTIDE SEQUENCE</scope>
    <source>
        <strain evidence="1">GVMAG-M-3300023179-150</strain>
    </source>
</reference>
<name>A0A6C0E8R2_9ZZZZ</name>
<dbReference type="AlphaFoldDB" id="A0A6C0E8R2"/>
<organism evidence="1">
    <name type="scientific">viral metagenome</name>
    <dbReference type="NCBI Taxonomy" id="1070528"/>
    <lineage>
        <taxon>unclassified sequences</taxon>
        <taxon>metagenomes</taxon>
        <taxon>organismal metagenomes</taxon>
    </lineage>
</organism>
<dbReference type="EMBL" id="MN739756">
    <property type="protein sequence ID" value="QHT25122.1"/>
    <property type="molecule type" value="Genomic_DNA"/>
</dbReference>
<accession>A0A6C0E8R2</accession>
<proteinExistence type="predicted"/>
<evidence type="ECO:0000313" key="1">
    <source>
        <dbReference type="EMBL" id="QHT25122.1"/>
    </source>
</evidence>